<dbReference type="Proteomes" id="UP001178461">
    <property type="component" value="Chromosome 2"/>
</dbReference>
<keyword evidence="2" id="KW-1185">Reference proteome</keyword>
<evidence type="ECO:0000313" key="1">
    <source>
        <dbReference type="EMBL" id="CAI5766172.1"/>
    </source>
</evidence>
<proteinExistence type="predicted"/>
<gene>
    <name evidence="1" type="ORF">PODLI_1B021428</name>
</gene>
<protein>
    <submittedName>
        <fullName evidence="1">Uncharacterized protein</fullName>
    </submittedName>
</protein>
<reference evidence="1" key="1">
    <citation type="submission" date="2022-12" db="EMBL/GenBank/DDBJ databases">
        <authorList>
            <person name="Alioto T."/>
            <person name="Alioto T."/>
            <person name="Gomez Garrido J."/>
        </authorList>
    </citation>
    <scope>NUCLEOTIDE SEQUENCE</scope>
</reference>
<dbReference type="EMBL" id="OX395127">
    <property type="protein sequence ID" value="CAI5766172.1"/>
    <property type="molecule type" value="Genomic_DNA"/>
</dbReference>
<sequence>MAKLMPRRRSPVLPDSQMHQKPVIQMTGGNSDERFNGFSTCIMRERNPLSSFSAYEESLAASDGRSV</sequence>
<accession>A0AA35JU29</accession>
<evidence type="ECO:0000313" key="2">
    <source>
        <dbReference type="Proteomes" id="UP001178461"/>
    </source>
</evidence>
<organism evidence="1 2">
    <name type="scientific">Podarcis lilfordi</name>
    <name type="common">Lilford's wall lizard</name>
    <dbReference type="NCBI Taxonomy" id="74358"/>
    <lineage>
        <taxon>Eukaryota</taxon>
        <taxon>Metazoa</taxon>
        <taxon>Chordata</taxon>
        <taxon>Craniata</taxon>
        <taxon>Vertebrata</taxon>
        <taxon>Euteleostomi</taxon>
        <taxon>Lepidosauria</taxon>
        <taxon>Squamata</taxon>
        <taxon>Bifurcata</taxon>
        <taxon>Unidentata</taxon>
        <taxon>Episquamata</taxon>
        <taxon>Laterata</taxon>
        <taxon>Lacertibaenia</taxon>
        <taxon>Lacertidae</taxon>
        <taxon>Podarcis</taxon>
    </lineage>
</organism>
<dbReference type="AlphaFoldDB" id="A0AA35JU29"/>
<name>A0AA35JU29_9SAUR</name>